<dbReference type="PANTHER" id="PTHR43794:SF11">
    <property type="entry name" value="AMIDOHYDROLASE-RELATED DOMAIN-CONTAINING PROTEIN"/>
    <property type="match status" value="1"/>
</dbReference>
<dbReference type="InterPro" id="IPR050287">
    <property type="entry name" value="MTA/SAH_deaminase"/>
</dbReference>
<comment type="similarity">
    <text evidence="1">Belongs to the metallo-dependent hydrolases superfamily. ATZ/TRZ family.</text>
</comment>
<dbReference type="Gene3D" id="2.30.40.10">
    <property type="entry name" value="Urease, subunit C, domain 1"/>
    <property type="match status" value="1"/>
</dbReference>
<dbReference type="EMBL" id="FOFG01000003">
    <property type="protein sequence ID" value="SEQ27519.1"/>
    <property type="molecule type" value="Genomic_DNA"/>
</dbReference>
<keyword evidence="5" id="KW-1185">Reference proteome</keyword>
<accession>A0A1H9EPE4</accession>
<sequence length="500" mass="54633">MERLEDCIVEAGTALVGSDAQGRMQLRHDVAIRIHRGVIAQIGPLRGMIGGNEHLPRYGGPDTIAMPGLVNSHHHFGITPLMAGVPFEPLEFWLPQFRAMRSPGTRLDTLYSAIEMLQSGTTTVHHIASGLVGGRAQWDEAADTAIAAYGEIGMRAGYSVMLRDRNILTYGDDDRLLASLPPEVAGWFGARLYPKGGSIAVYLDFHDSLRKRHADNPRLRVNMAPANLHWCSDALLEAIGGAARDNGMRIHMHLVETKRQARFARERFGRSAVAHLHEIGFLGPHVTLGHCNWLEEGDREQLAECGCSVCHNASSGLRLGSGRADVAGLVRDGVPVALGIDQSNIADDRDMLLEMKLAWALHRSTDLFGQRFDAAEVIMQATEHGAMTAGFGGLAGRLECGMQADIVLMSRRKIERPFADGRTPVSELVLHRARREAIEMVLVDGQVVVRDGRVTRIDPDAVMEEIRARLSAPPTAGESEALEMVTAAMPHIRAHHANYA</sequence>
<name>A0A1H9EPE4_9HYPH</name>
<dbReference type="InterPro" id="IPR032466">
    <property type="entry name" value="Metal_Hydrolase"/>
</dbReference>
<proteinExistence type="inferred from homology"/>
<dbReference type="SUPFAM" id="SSF51338">
    <property type="entry name" value="Composite domain of metallo-dependent hydrolases"/>
    <property type="match status" value="1"/>
</dbReference>
<evidence type="ECO:0000256" key="1">
    <source>
        <dbReference type="ARBA" id="ARBA00006745"/>
    </source>
</evidence>
<evidence type="ECO:0000313" key="4">
    <source>
        <dbReference type="EMBL" id="SEQ27519.1"/>
    </source>
</evidence>
<dbReference type="Pfam" id="PF01979">
    <property type="entry name" value="Amidohydro_1"/>
    <property type="match status" value="1"/>
</dbReference>
<dbReference type="InterPro" id="IPR006680">
    <property type="entry name" value="Amidohydro-rel"/>
</dbReference>
<dbReference type="SUPFAM" id="SSF51556">
    <property type="entry name" value="Metallo-dependent hydrolases"/>
    <property type="match status" value="1"/>
</dbReference>
<evidence type="ECO:0000256" key="2">
    <source>
        <dbReference type="ARBA" id="ARBA00022801"/>
    </source>
</evidence>
<dbReference type="OrthoDB" id="9796020at2"/>
<evidence type="ECO:0000259" key="3">
    <source>
        <dbReference type="Pfam" id="PF01979"/>
    </source>
</evidence>
<dbReference type="AlphaFoldDB" id="A0A1H9EPE4"/>
<gene>
    <name evidence="4" type="ORF">SAMN05216548_103229</name>
</gene>
<dbReference type="Gene3D" id="3.20.20.140">
    <property type="entry name" value="Metal-dependent hydrolases"/>
    <property type="match status" value="1"/>
</dbReference>
<organism evidence="4 5">
    <name type="scientific">Faunimonas pinastri</name>
    <dbReference type="NCBI Taxonomy" id="1855383"/>
    <lineage>
        <taxon>Bacteria</taxon>
        <taxon>Pseudomonadati</taxon>
        <taxon>Pseudomonadota</taxon>
        <taxon>Alphaproteobacteria</taxon>
        <taxon>Hyphomicrobiales</taxon>
        <taxon>Afifellaceae</taxon>
        <taxon>Faunimonas</taxon>
    </lineage>
</organism>
<dbReference type="PANTHER" id="PTHR43794">
    <property type="entry name" value="AMINOHYDROLASE SSNA-RELATED"/>
    <property type="match status" value="1"/>
</dbReference>
<reference evidence="4 5" key="1">
    <citation type="submission" date="2016-10" db="EMBL/GenBank/DDBJ databases">
        <authorList>
            <person name="de Groot N.N."/>
        </authorList>
    </citation>
    <scope>NUCLEOTIDE SEQUENCE [LARGE SCALE GENOMIC DNA]</scope>
    <source>
        <strain evidence="4 5">A52C2</strain>
    </source>
</reference>
<evidence type="ECO:0000313" key="5">
    <source>
        <dbReference type="Proteomes" id="UP000199647"/>
    </source>
</evidence>
<dbReference type="STRING" id="1855383.SAMN05216548_103229"/>
<feature type="domain" description="Amidohydrolase-related" evidence="3">
    <location>
        <begin position="64"/>
        <end position="448"/>
    </location>
</feature>
<keyword evidence="2" id="KW-0378">Hydrolase</keyword>
<dbReference type="InterPro" id="IPR011059">
    <property type="entry name" value="Metal-dep_hydrolase_composite"/>
</dbReference>
<dbReference type="GO" id="GO:0016810">
    <property type="term" value="F:hydrolase activity, acting on carbon-nitrogen (but not peptide) bonds"/>
    <property type="evidence" value="ECO:0007669"/>
    <property type="project" value="InterPro"/>
</dbReference>
<dbReference type="Proteomes" id="UP000199647">
    <property type="component" value="Unassembled WGS sequence"/>
</dbReference>
<protein>
    <submittedName>
        <fullName evidence="4">Cytosine/adenosine deaminase</fullName>
    </submittedName>
</protein>
<dbReference type="RefSeq" id="WP_092495829.1">
    <property type="nucleotide sequence ID" value="NZ_FOFG01000003.1"/>
</dbReference>